<reference evidence="1 2" key="1">
    <citation type="submission" date="2024-04" db="EMBL/GenBank/DDBJ databases">
        <title>Novel species of the genus Ideonella isolated from streams.</title>
        <authorList>
            <person name="Lu H."/>
        </authorList>
    </citation>
    <scope>NUCLEOTIDE SEQUENCE [LARGE SCALE GENOMIC DNA]</scope>
    <source>
        <strain evidence="1 2">DXS29W</strain>
    </source>
</reference>
<sequence length="56" mass="5728">MSLPRMGLFGSRSRPDADRAELPACGVAVDVVNDAGHSLATENPSGHAQALARALA</sequence>
<accession>A0ABU9BMX6</accession>
<keyword evidence="2" id="KW-1185">Reference proteome</keyword>
<comment type="caution">
    <text evidence="1">The sequence shown here is derived from an EMBL/GenBank/DDBJ whole genome shotgun (WGS) entry which is preliminary data.</text>
</comment>
<organism evidence="1 2">
    <name type="scientific">Ideonella lacteola</name>
    <dbReference type="NCBI Taxonomy" id="2984193"/>
    <lineage>
        <taxon>Bacteria</taxon>
        <taxon>Pseudomonadati</taxon>
        <taxon>Pseudomonadota</taxon>
        <taxon>Betaproteobacteria</taxon>
        <taxon>Burkholderiales</taxon>
        <taxon>Sphaerotilaceae</taxon>
        <taxon>Ideonella</taxon>
    </lineage>
</organism>
<evidence type="ECO:0000313" key="2">
    <source>
        <dbReference type="Proteomes" id="UP001371218"/>
    </source>
</evidence>
<proteinExistence type="predicted"/>
<name>A0ABU9BMX6_9BURK</name>
<dbReference type="RefSeq" id="WP_341425690.1">
    <property type="nucleotide sequence ID" value="NZ_JBBUTG010000005.1"/>
</dbReference>
<protein>
    <recommendedName>
        <fullName evidence="3">Alpha/beta hydrolase</fullName>
    </recommendedName>
</protein>
<evidence type="ECO:0008006" key="3">
    <source>
        <dbReference type="Google" id="ProtNLM"/>
    </source>
</evidence>
<dbReference type="Proteomes" id="UP001371218">
    <property type="component" value="Unassembled WGS sequence"/>
</dbReference>
<gene>
    <name evidence="1" type="ORF">AACH06_10835</name>
</gene>
<evidence type="ECO:0000313" key="1">
    <source>
        <dbReference type="EMBL" id="MEK8031313.1"/>
    </source>
</evidence>
<dbReference type="EMBL" id="JBBUTG010000005">
    <property type="protein sequence ID" value="MEK8031313.1"/>
    <property type="molecule type" value="Genomic_DNA"/>
</dbReference>